<accession>A0A0K2V9S9</accession>
<protein>
    <submittedName>
        <fullName evidence="1">Uncharacterized protein</fullName>
    </submittedName>
</protein>
<sequence>MKALNATMCWVRNRLTNGDDLKDNPKCGRLAKVKPEYIMEAFKVNPTMKMSGFFLLMKIPYSTTSRKMIECYALARLKTTSGQSPRPSIWSL</sequence>
<name>A0A0K2V9S9_LEPSM</name>
<reference evidence="1" key="1">
    <citation type="submission" date="2014-05" db="EMBL/GenBank/DDBJ databases">
        <authorList>
            <person name="Chronopoulou M."/>
        </authorList>
    </citation>
    <scope>NUCLEOTIDE SEQUENCE</scope>
    <source>
        <tissue evidence="1">Whole organism</tissue>
    </source>
</reference>
<evidence type="ECO:0000313" key="1">
    <source>
        <dbReference type="EMBL" id="CDW47239.1"/>
    </source>
</evidence>
<dbReference type="AlphaFoldDB" id="A0A0K2V9S9"/>
<dbReference type="EMBL" id="HACA01029878">
    <property type="protein sequence ID" value="CDW47239.1"/>
    <property type="molecule type" value="Transcribed_RNA"/>
</dbReference>
<organism evidence="1">
    <name type="scientific">Lepeophtheirus salmonis</name>
    <name type="common">Salmon louse</name>
    <name type="synonym">Caligus salmonis</name>
    <dbReference type="NCBI Taxonomy" id="72036"/>
    <lineage>
        <taxon>Eukaryota</taxon>
        <taxon>Metazoa</taxon>
        <taxon>Ecdysozoa</taxon>
        <taxon>Arthropoda</taxon>
        <taxon>Crustacea</taxon>
        <taxon>Multicrustacea</taxon>
        <taxon>Hexanauplia</taxon>
        <taxon>Copepoda</taxon>
        <taxon>Siphonostomatoida</taxon>
        <taxon>Caligidae</taxon>
        <taxon>Lepeophtheirus</taxon>
    </lineage>
</organism>
<proteinExistence type="predicted"/>